<proteinExistence type="inferred from homology"/>
<evidence type="ECO:0000313" key="7">
    <source>
        <dbReference type="Proteomes" id="UP000614601"/>
    </source>
</evidence>
<gene>
    <name evidence="6" type="ORF">BOKJ2_LOCUS1337</name>
</gene>
<dbReference type="OrthoDB" id="420076at2759"/>
<dbReference type="InterPro" id="IPR036457">
    <property type="entry name" value="PPM-type-like_dom_sf"/>
</dbReference>
<dbReference type="SMART" id="SM00332">
    <property type="entry name" value="PP2Cc"/>
    <property type="match status" value="1"/>
</dbReference>
<dbReference type="Proteomes" id="UP000614601">
    <property type="component" value="Unassembled WGS sequence"/>
</dbReference>
<comment type="caution">
    <text evidence="6">The sequence shown here is derived from an EMBL/GenBank/DDBJ whole genome shotgun (WGS) entry which is preliminary data.</text>
</comment>
<keyword evidence="1" id="KW-0479">Metal-binding</keyword>
<dbReference type="PANTHER" id="PTHR13832:SF792">
    <property type="entry name" value="GM14286P"/>
    <property type="match status" value="1"/>
</dbReference>
<dbReference type="GO" id="GO:0005739">
    <property type="term" value="C:mitochondrion"/>
    <property type="evidence" value="ECO:0007669"/>
    <property type="project" value="TreeGrafter"/>
</dbReference>
<evidence type="ECO:0000256" key="2">
    <source>
        <dbReference type="ARBA" id="ARBA00022801"/>
    </source>
</evidence>
<dbReference type="EMBL" id="CAJFDH010000001">
    <property type="protein sequence ID" value="CAD5206653.1"/>
    <property type="molecule type" value="Genomic_DNA"/>
</dbReference>
<dbReference type="Gene3D" id="3.60.40.10">
    <property type="entry name" value="PPM-type phosphatase domain"/>
    <property type="match status" value="1"/>
</dbReference>
<dbReference type="PANTHER" id="PTHR13832">
    <property type="entry name" value="PROTEIN PHOSPHATASE 2C"/>
    <property type="match status" value="1"/>
</dbReference>
<evidence type="ECO:0000313" key="6">
    <source>
        <dbReference type="EMBL" id="CAD5206653.1"/>
    </source>
</evidence>
<evidence type="ECO:0000259" key="5">
    <source>
        <dbReference type="PROSITE" id="PS51746"/>
    </source>
</evidence>
<dbReference type="InterPro" id="IPR000222">
    <property type="entry name" value="PP2C_BS"/>
</dbReference>
<dbReference type="GO" id="GO:0004741">
    <property type="term" value="F:[pyruvate dehydrogenase (acetyl-transferring)]-phosphatase activity"/>
    <property type="evidence" value="ECO:0007669"/>
    <property type="project" value="TreeGrafter"/>
</dbReference>
<organism evidence="6 7">
    <name type="scientific">Bursaphelenchus okinawaensis</name>
    <dbReference type="NCBI Taxonomy" id="465554"/>
    <lineage>
        <taxon>Eukaryota</taxon>
        <taxon>Metazoa</taxon>
        <taxon>Ecdysozoa</taxon>
        <taxon>Nematoda</taxon>
        <taxon>Chromadorea</taxon>
        <taxon>Rhabditida</taxon>
        <taxon>Tylenchina</taxon>
        <taxon>Tylenchomorpha</taxon>
        <taxon>Aphelenchoidea</taxon>
        <taxon>Aphelenchoididae</taxon>
        <taxon>Bursaphelenchus</taxon>
    </lineage>
</organism>
<protein>
    <recommendedName>
        <fullName evidence="5">PPM-type phosphatase domain-containing protein</fullName>
    </recommendedName>
</protein>
<dbReference type="EMBL" id="CAJFCW020000001">
    <property type="protein sequence ID" value="CAG9082638.1"/>
    <property type="molecule type" value="Genomic_DNA"/>
</dbReference>
<dbReference type="InterPro" id="IPR001932">
    <property type="entry name" value="PPM-type_phosphatase-like_dom"/>
</dbReference>
<dbReference type="AlphaFoldDB" id="A0A811JTM4"/>
<evidence type="ECO:0000256" key="4">
    <source>
        <dbReference type="RuleBase" id="RU003465"/>
    </source>
</evidence>
<dbReference type="InterPro" id="IPR015655">
    <property type="entry name" value="PP2C"/>
</dbReference>
<dbReference type="SUPFAM" id="SSF81606">
    <property type="entry name" value="PP2C-like"/>
    <property type="match status" value="1"/>
</dbReference>
<evidence type="ECO:0000256" key="1">
    <source>
        <dbReference type="ARBA" id="ARBA00022723"/>
    </source>
</evidence>
<evidence type="ECO:0000256" key="3">
    <source>
        <dbReference type="ARBA" id="ARBA00022912"/>
    </source>
</evidence>
<comment type="similarity">
    <text evidence="4">Belongs to the PP2C family.</text>
</comment>
<dbReference type="PROSITE" id="PS51746">
    <property type="entry name" value="PPM_2"/>
    <property type="match status" value="1"/>
</dbReference>
<name>A0A811JTM4_9BILA</name>
<dbReference type="PROSITE" id="PS01032">
    <property type="entry name" value="PPM_1"/>
    <property type="match status" value="1"/>
</dbReference>
<reference evidence="6" key="1">
    <citation type="submission" date="2020-09" db="EMBL/GenBank/DDBJ databases">
        <authorList>
            <person name="Kikuchi T."/>
        </authorList>
    </citation>
    <scope>NUCLEOTIDE SEQUENCE</scope>
    <source>
        <strain evidence="6">SH1</strain>
    </source>
</reference>
<dbReference type="FunFam" id="3.60.40.10:FF:000069">
    <property type="entry name" value="Pyruvate dehydrogenase"/>
    <property type="match status" value="1"/>
</dbReference>
<accession>A0A811JTM4</accession>
<keyword evidence="7" id="KW-1185">Reference proteome</keyword>
<dbReference type="GO" id="GO:0046872">
    <property type="term" value="F:metal ion binding"/>
    <property type="evidence" value="ECO:0007669"/>
    <property type="project" value="UniProtKB-KW"/>
</dbReference>
<dbReference type="Pfam" id="PF00481">
    <property type="entry name" value="PP2C"/>
    <property type="match status" value="1"/>
</dbReference>
<sequence>MYCSTLTQPVLKNAGSCRFLHRSSCTATRSRTSTDAILRANERSVILDDQAVVKVDVSQLAANRPVEDFFSAVKCLSSNAHLFGVFDGHGGASCARHVSTRLFDYICASVLEKHTLAQIPLNERIQHLFSSADPRLPSFVRDVHDFNVREFNERFRRHEDMSTVRKALQLAFTRLDSDVCNGALPDSRGRVCRMSVNVATSGSCAILTHIRRGHLHVANAGDCAAVLGVMNNGHLVARQLSKPHTIDNIDESNRVRSQHPVSERATILKGGRLLGELYPLRAFGDIRYKWPLELQKVVLEPLGMTPPNALNSPPYLTAQPEVFYHKLTPNDKFLVIASDGLWEWLDPDTIVRLVRDHTLGTQTLSHYQPSPEKTLGEIVEDIEIRKEGSIKKPLDDNSATHIIRNALGGCSGGTDQQYSRLQESLQLPPGMARNYRDDITVIVVHFSEDYLQINAESDEG</sequence>
<feature type="domain" description="PPM-type phosphatase" evidence="5">
    <location>
        <begin position="52"/>
        <end position="446"/>
    </location>
</feature>
<dbReference type="CDD" id="cd00143">
    <property type="entry name" value="PP2Cc"/>
    <property type="match status" value="1"/>
</dbReference>
<dbReference type="Proteomes" id="UP000783686">
    <property type="component" value="Unassembled WGS sequence"/>
</dbReference>
<keyword evidence="3 4" id="KW-0904">Protein phosphatase</keyword>
<keyword evidence="2 4" id="KW-0378">Hydrolase</keyword>